<dbReference type="OrthoDB" id="9781342at2"/>
<reference evidence="1 2" key="2">
    <citation type="submission" date="2019-02" db="EMBL/GenBank/DDBJ databases">
        <title>'Lichenibacterium ramalinii' gen. nov. sp. nov., 'Lichenibacterium minor' gen. nov. sp. nov.</title>
        <authorList>
            <person name="Pankratov T."/>
        </authorList>
    </citation>
    <scope>NUCLEOTIDE SEQUENCE [LARGE SCALE GENOMIC DNA]</scope>
    <source>
        <strain evidence="1 2">RmlP001</strain>
    </source>
</reference>
<dbReference type="AlphaFoldDB" id="A0A4Q2RDU0"/>
<dbReference type="SUPFAM" id="SSF56235">
    <property type="entry name" value="N-terminal nucleophile aminohydrolases (Ntn hydrolases)"/>
    <property type="match status" value="1"/>
</dbReference>
<evidence type="ECO:0000313" key="1">
    <source>
        <dbReference type="EMBL" id="RYB03441.1"/>
    </source>
</evidence>
<protein>
    <submittedName>
        <fullName evidence="1">Gamma-glutamyltransferase family protein</fullName>
    </submittedName>
</protein>
<dbReference type="PANTHER" id="PTHR43881:SF1">
    <property type="entry name" value="GAMMA-GLUTAMYLTRANSPEPTIDASE (AFU_ORTHOLOGUE AFUA_4G13580)"/>
    <property type="match status" value="1"/>
</dbReference>
<dbReference type="Gene3D" id="1.10.246.130">
    <property type="match status" value="1"/>
</dbReference>
<dbReference type="Proteomes" id="UP000289411">
    <property type="component" value="Unassembled WGS sequence"/>
</dbReference>
<dbReference type="InterPro" id="IPR043137">
    <property type="entry name" value="GGT_ssub_C"/>
</dbReference>
<dbReference type="PANTHER" id="PTHR43881">
    <property type="entry name" value="GAMMA-GLUTAMYLTRANSPEPTIDASE (AFU_ORTHOLOGUE AFUA_4G13580)"/>
    <property type="match status" value="1"/>
</dbReference>
<gene>
    <name evidence="1" type="ORF">D3272_16925</name>
</gene>
<dbReference type="PRINTS" id="PR01210">
    <property type="entry name" value="GGTRANSPTASE"/>
</dbReference>
<dbReference type="InterPro" id="IPR052896">
    <property type="entry name" value="GGT-like_enzyme"/>
</dbReference>
<dbReference type="InterPro" id="IPR043138">
    <property type="entry name" value="GGT_lsub"/>
</dbReference>
<sequence>MRAFNPVDRSLAMGSSGMAATSHPLATLTAIETLKAGGNAMDAAIAAVAVQCVVEPAMTGLGGDCFALYAPQGGTPVALNGSGRAPAAATADWFAERDLTAPAPTSPHAVTVPGCVDAWCRLNAGHGRKPLAELLQPAIRMAEEGFRVTPRVAYDWATFRDRLEPDPDARAAFLPGGSPPREGDLFRLPALAATLRRVAAEGRKGFYDGAVADGIVAKLRGLGGLHTAEDFDAQRAEVVEPIATRFRGHDVYECPPNGQGLIALMMLRLAERLDLSGAPEAERIHLLAEITKAAYLARDTYLADPRQVAVPVAELLSDAWVEAILPRIDRERAGPPVFSDEVPHRDTVCLSVVDRDRNCVSFINSIFNSFGSGLYVPDSGVLLHNRGLSFRFAPGHANSIAPGKRPMHTIIPGMVCRDGRALMPFGVMGGHYQATGHVDFLSNVLGRGLDPQDASDTPRTFAFGGALQVETTVKPALLDDLRRRGHVIEPQTTPIGGCQSVLIDWERGALFGGSDHRKDGIALGY</sequence>
<reference evidence="1 2" key="1">
    <citation type="submission" date="2018-09" db="EMBL/GenBank/DDBJ databases">
        <authorList>
            <person name="Grouzdev D.S."/>
            <person name="Krutkina M.S."/>
        </authorList>
    </citation>
    <scope>NUCLEOTIDE SEQUENCE [LARGE SCALE GENOMIC DNA]</scope>
    <source>
        <strain evidence="1 2">RmlP001</strain>
    </source>
</reference>
<name>A0A4Q2RDU0_9HYPH</name>
<dbReference type="Gene3D" id="3.60.20.40">
    <property type="match status" value="1"/>
</dbReference>
<organism evidence="1 2">
    <name type="scientific">Lichenibacterium ramalinae</name>
    <dbReference type="NCBI Taxonomy" id="2316527"/>
    <lineage>
        <taxon>Bacteria</taxon>
        <taxon>Pseudomonadati</taxon>
        <taxon>Pseudomonadota</taxon>
        <taxon>Alphaproteobacteria</taxon>
        <taxon>Hyphomicrobiales</taxon>
        <taxon>Lichenihabitantaceae</taxon>
        <taxon>Lichenibacterium</taxon>
    </lineage>
</organism>
<dbReference type="RefSeq" id="WP_129220395.1">
    <property type="nucleotide sequence ID" value="NZ_QYBC01000014.1"/>
</dbReference>
<dbReference type="EMBL" id="QYBC01000014">
    <property type="protein sequence ID" value="RYB03441.1"/>
    <property type="molecule type" value="Genomic_DNA"/>
</dbReference>
<proteinExistence type="predicted"/>
<evidence type="ECO:0000313" key="2">
    <source>
        <dbReference type="Proteomes" id="UP000289411"/>
    </source>
</evidence>
<dbReference type="Pfam" id="PF01019">
    <property type="entry name" value="G_glu_transpept"/>
    <property type="match status" value="1"/>
</dbReference>
<comment type="caution">
    <text evidence="1">The sequence shown here is derived from an EMBL/GenBank/DDBJ whole genome shotgun (WGS) entry which is preliminary data.</text>
</comment>
<keyword evidence="2" id="KW-1185">Reference proteome</keyword>
<accession>A0A4Q2RDU0</accession>
<dbReference type="GO" id="GO:0016740">
    <property type="term" value="F:transferase activity"/>
    <property type="evidence" value="ECO:0007669"/>
    <property type="project" value="UniProtKB-KW"/>
</dbReference>
<keyword evidence="1" id="KW-0808">Transferase</keyword>
<dbReference type="InterPro" id="IPR029055">
    <property type="entry name" value="Ntn_hydrolases_N"/>
</dbReference>